<dbReference type="PROSITE" id="PS50048">
    <property type="entry name" value="ZN2_CY6_FUNGAL_2"/>
    <property type="match status" value="1"/>
</dbReference>
<dbReference type="CDD" id="cd00067">
    <property type="entry name" value="GAL4"/>
    <property type="match status" value="1"/>
</dbReference>
<comment type="subcellular location">
    <subcellularLocation>
        <location evidence="1">Nucleus</location>
    </subcellularLocation>
</comment>
<evidence type="ECO:0000256" key="8">
    <source>
        <dbReference type="SAM" id="MobiDB-lite"/>
    </source>
</evidence>
<keyword evidence="2" id="KW-0479">Metal-binding</keyword>
<feature type="compositionally biased region" description="Low complexity" evidence="8">
    <location>
        <begin position="158"/>
        <end position="170"/>
    </location>
</feature>
<feature type="compositionally biased region" description="Polar residues" evidence="8">
    <location>
        <begin position="220"/>
        <end position="261"/>
    </location>
</feature>
<evidence type="ECO:0000256" key="3">
    <source>
        <dbReference type="ARBA" id="ARBA00022833"/>
    </source>
</evidence>
<feature type="region of interest" description="Disordered" evidence="8">
    <location>
        <begin position="1039"/>
        <end position="1063"/>
    </location>
</feature>
<dbReference type="SMART" id="SM00906">
    <property type="entry name" value="Fungal_trans"/>
    <property type="match status" value="1"/>
</dbReference>
<evidence type="ECO:0000256" key="2">
    <source>
        <dbReference type="ARBA" id="ARBA00022723"/>
    </source>
</evidence>
<gene>
    <name evidence="10" type="ORF">EMPS_05356</name>
</gene>
<evidence type="ECO:0000313" key="11">
    <source>
        <dbReference type="Proteomes" id="UP000827284"/>
    </source>
</evidence>
<accession>A0A9P3LWE6</accession>
<feature type="compositionally biased region" description="Polar residues" evidence="8">
    <location>
        <begin position="792"/>
        <end position="802"/>
    </location>
</feature>
<sequence>MQSTETPSCGDINRNNCDSAKGTANYDAARDEIKERQRVTKACDNCRKKKIKCDADGDACSSCKMLQVPCLFLDPTKKRGPPKGSARNITALEDRLHRMEALLGGLVREAEPPLMWDSPPVKSLAHGSRDPSETDPQYPYDVQQQHWQQQLHTKEESGQTSQTSQTQSQTLRNPEEHVCNRNQHTQQQQHQELERVPHQQSRAQNQSLQQLLQQQQLRQPFSTESSQSPDTLRSFDSSNESAMISEPTWQNNPYQAMSSPSPVMEHSGVDPSPTSLNLPRLGATTPPTQDLDGLEEDVGHLSLDRTGHERYVGKSSPLFYSQGYYGTSVLVREPEAQKFLRNPDLPSPETITHLLNLHFTFVHPFAPVLVWSKFLRRLRSKEYTPSFLFLLNCIFALSARYSEDISFRTDPNLPETVGVVFAEKAKRILDTLYVSPDLDCIAGLVLLAFQQMGTGGGYRAWMYVGIAVRMAQHLGLNRNCRVLKKNMSVLDREERDRIWWSCYLSDRFLSASFGRPQAINEHDVDATYPEGIDEENTPLEILLEGAVTKLTGPQTHSERNFVYLASLMRIQGRVMVSLYSPLSKASSTSTTSMTNPAPLEQLDKELTDWLLTLPEHLQFRSVQQESGTFVCMLHLTFYSILILLHRPYSHQANLDLQGHTSMSFNICTSAANNAIEIASNMLRSANHRGVTRIKGLLHNSVFILFTAGIVHITNCTSSDPTLAASARLRTIETMRCMDALEEIWLTARYTGENLRSLLRMRNIDLFRPFDDFKKQEADKSKDVEETKEAKTAQPSSVASASKDQFEFDVNQIMGYYQGSGYHEESSGRNSRHFTPTPYYSSSAPRHHGPLGTHPGLSHGHSQQLRRPRQTKITSPPTTTTGPPQPFSSGYSFSTPSITIPANVNFLPTLGSAGLVPGSSANTPDQFINTMSPSSISTPSPTAAEAVNSLQHHSGIAPSNPLSNPFASSLWGIPTSVDNDEWMLYMQSGGGMDTAGALGVDVNQTQAQTLTTLDQSSDIYSSLVDMDSSVPTMNNSGAQVNPYSARNRGGAHPLAQSLTRNEIY</sequence>
<dbReference type="OrthoDB" id="39175at2759"/>
<dbReference type="GO" id="GO:0008270">
    <property type="term" value="F:zinc ion binding"/>
    <property type="evidence" value="ECO:0007669"/>
    <property type="project" value="InterPro"/>
</dbReference>
<keyword evidence="11" id="KW-1185">Reference proteome</keyword>
<dbReference type="InterPro" id="IPR007219">
    <property type="entry name" value="XnlR_reg_dom"/>
</dbReference>
<dbReference type="EMBL" id="BQFW01000007">
    <property type="protein sequence ID" value="GJJ72998.1"/>
    <property type="molecule type" value="Genomic_DNA"/>
</dbReference>
<dbReference type="Proteomes" id="UP000827284">
    <property type="component" value="Unassembled WGS sequence"/>
</dbReference>
<dbReference type="CDD" id="cd12148">
    <property type="entry name" value="fungal_TF_MHR"/>
    <property type="match status" value="1"/>
</dbReference>
<dbReference type="PROSITE" id="PS00463">
    <property type="entry name" value="ZN2_CY6_FUNGAL_1"/>
    <property type="match status" value="1"/>
</dbReference>
<feature type="region of interest" description="Disordered" evidence="8">
    <location>
        <begin position="776"/>
        <end position="803"/>
    </location>
</feature>
<dbReference type="GO" id="GO:0003677">
    <property type="term" value="F:DNA binding"/>
    <property type="evidence" value="ECO:0007669"/>
    <property type="project" value="UniProtKB-KW"/>
</dbReference>
<feature type="compositionally biased region" description="Basic and acidic residues" evidence="8">
    <location>
        <begin position="776"/>
        <end position="790"/>
    </location>
</feature>
<evidence type="ECO:0000256" key="4">
    <source>
        <dbReference type="ARBA" id="ARBA00023015"/>
    </source>
</evidence>
<evidence type="ECO:0000313" key="10">
    <source>
        <dbReference type="EMBL" id="GJJ72998.1"/>
    </source>
</evidence>
<feature type="domain" description="Zn(2)-C6 fungal-type" evidence="9">
    <location>
        <begin position="42"/>
        <end position="72"/>
    </location>
</feature>
<dbReference type="GO" id="GO:0006351">
    <property type="term" value="P:DNA-templated transcription"/>
    <property type="evidence" value="ECO:0007669"/>
    <property type="project" value="InterPro"/>
</dbReference>
<dbReference type="PANTHER" id="PTHR31313:SF81">
    <property type="entry name" value="TY1 ENHANCER ACTIVATOR"/>
    <property type="match status" value="1"/>
</dbReference>
<dbReference type="PANTHER" id="PTHR31313">
    <property type="entry name" value="TY1 ENHANCER ACTIVATOR"/>
    <property type="match status" value="1"/>
</dbReference>
<evidence type="ECO:0000256" key="7">
    <source>
        <dbReference type="ARBA" id="ARBA00023242"/>
    </source>
</evidence>
<dbReference type="Gene3D" id="4.10.240.10">
    <property type="entry name" value="Zn(2)-C6 fungal-type DNA-binding domain"/>
    <property type="match status" value="1"/>
</dbReference>
<reference evidence="10" key="2">
    <citation type="journal article" date="2022" name="Microbiol. Resour. Announc.">
        <title>Whole-Genome Sequence of Entomortierella parvispora E1425, a Mucoromycotan Fungus Associated with Burkholderiaceae-Related Endosymbiotic Bacteria.</title>
        <authorList>
            <person name="Herlambang A."/>
            <person name="Guo Y."/>
            <person name="Takashima Y."/>
            <person name="Narisawa K."/>
            <person name="Ohta H."/>
            <person name="Nishizawa T."/>
        </authorList>
    </citation>
    <scope>NUCLEOTIDE SEQUENCE</scope>
    <source>
        <strain evidence="10">E1425</strain>
    </source>
</reference>
<feature type="compositionally biased region" description="Low complexity" evidence="8">
    <location>
        <begin position="199"/>
        <end position="219"/>
    </location>
</feature>
<dbReference type="GO" id="GO:0000981">
    <property type="term" value="F:DNA-binding transcription factor activity, RNA polymerase II-specific"/>
    <property type="evidence" value="ECO:0007669"/>
    <property type="project" value="InterPro"/>
</dbReference>
<keyword evidence="5" id="KW-0238">DNA-binding</keyword>
<evidence type="ECO:0000256" key="5">
    <source>
        <dbReference type="ARBA" id="ARBA00023125"/>
    </source>
</evidence>
<dbReference type="SUPFAM" id="SSF57701">
    <property type="entry name" value="Zn2/Cys6 DNA-binding domain"/>
    <property type="match status" value="1"/>
</dbReference>
<comment type="caution">
    <text evidence="10">The sequence shown here is derived from an EMBL/GenBank/DDBJ whole genome shotgun (WGS) entry which is preliminary data.</text>
</comment>
<dbReference type="InterPro" id="IPR036864">
    <property type="entry name" value="Zn2-C6_fun-type_DNA-bd_sf"/>
</dbReference>
<protein>
    <recommendedName>
        <fullName evidence="9">Zn(2)-C6 fungal-type domain-containing protein</fullName>
    </recommendedName>
</protein>
<keyword evidence="4" id="KW-0805">Transcription regulation</keyword>
<dbReference type="AlphaFoldDB" id="A0A9P3LWE6"/>
<keyword evidence="3" id="KW-0862">Zinc</keyword>
<evidence type="ECO:0000256" key="6">
    <source>
        <dbReference type="ARBA" id="ARBA00023163"/>
    </source>
</evidence>
<feature type="region of interest" description="Disordered" evidence="8">
    <location>
        <begin position="112"/>
        <end position="279"/>
    </location>
</feature>
<name>A0A9P3LWE6_9FUNG</name>
<evidence type="ECO:0000256" key="1">
    <source>
        <dbReference type="ARBA" id="ARBA00004123"/>
    </source>
</evidence>
<feature type="region of interest" description="Disordered" evidence="8">
    <location>
        <begin position="820"/>
        <end position="890"/>
    </location>
</feature>
<proteinExistence type="predicted"/>
<organism evidence="10 11">
    <name type="scientific">Entomortierella parvispora</name>
    <dbReference type="NCBI Taxonomy" id="205924"/>
    <lineage>
        <taxon>Eukaryota</taxon>
        <taxon>Fungi</taxon>
        <taxon>Fungi incertae sedis</taxon>
        <taxon>Mucoromycota</taxon>
        <taxon>Mortierellomycotina</taxon>
        <taxon>Mortierellomycetes</taxon>
        <taxon>Mortierellales</taxon>
        <taxon>Mortierellaceae</taxon>
        <taxon>Entomortierella</taxon>
    </lineage>
</organism>
<reference evidence="10" key="1">
    <citation type="submission" date="2021-11" db="EMBL/GenBank/DDBJ databases">
        <authorList>
            <person name="Herlambang A."/>
            <person name="Guo Y."/>
            <person name="Takashima Y."/>
            <person name="Nishizawa T."/>
        </authorList>
    </citation>
    <scope>NUCLEOTIDE SEQUENCE</scope>
    <source>
        <strain evidence="10">E1425</strain>
    </source>
</reference>
<dbReference type="Pfam" id="PF04082">
    <property type="entry name" value="Fungal_trans"/>
    <property type="match status" value="1"/>
</dbReference>
<keyword evidence="7" id="KW-0539">Nucleus</keyword>
<dbReference type="InterPro" id="IPR051615">
    <property type="entry name" value="Transcr_Regulatory_Elem"/>
</dbReference>
<evidence type="ECO:0000259" key="9">
    <source>
        <dbReference type="PROSITE" id="PS50048"/>
    </source>
</evidence>
<keyword evidence="6" id="KW-0804">Transcription</keyword>
<dbReference type="SMART" id="SM00066">
    <property type="entry name" value="GAL4"/>
    <property type="match status" value="1"/>
</dbReference>
<dbReference type="GO" id="GO:0005634">
    <property type="term" value="C:nucleus"/>
    <property type="evidence" value="ECO:0007669"/>
    <property type="project" value="UniProtKB-SubCell"/>
</dbReference>
<dbReference type="InterPro" id="IPR001138">
    <property type="entry name" value="Zn2Cys6_DnaBD"/>
</dbReference>
<dbReference type="Pfam" id="PF00172">
    <property type="entry name" value="Zn_clus"/>
    <property type="match status" value="1"/>
</dbReference>